<dbReference type="SUPFAM" id="SSF48452">
    <property type="entry name" value="TPR-like"/>
    <property type="match status" value="1"/>
</dbReference>
<evidence type="ECO:0000256" key="3">
    <source>
        <dbReference type="PROSITE-ProRule" id="PRU00339"/>
    </source>
</evidence>
<feature type="repeat" description="TPR" evidence="3">
    <location>
        <begin position="61"/>
        <end position="94"/>
    </location>
</feature>
<dbReference type="Proteomes" id="UP001241110">
    <property type="component" value="Unassembled WGS sequence"/>
</dbReference>
<dbReference type="Pfam" id="PF00515">
    <property type="entry name" value="TPR_1"/>
    <property type="match status" value="1"/>
</dbReference>
<evidence type="ECO:0000313" key="4">
    <source>
        <dbReference type="EMBL" id="MDJ1483677.1"/>
    </source>
</evidence>
<dbReference type="InterPro" id="IPR019734">
    <property type="entry name" value="TPR_rpt"/>
</dbReference>
<protein>
    <submittedName>
        <fullName evidence="4">Tetratricopeptide repeat protein</fullName>
    </submittedName>
</protein>
<reference evidence="4" key="1">
    <citation type="submission" date="2023-05" db="EMBL/GenBank/DDBJ databases">
        <authorList>
            <person name="Zhang X."/>
        </authorList>
    </citation>
    <scope>NUCLEOTIDE SEQUENCE</scope>
    <source>
        <strain evidence="4">YF14B1</strain>
    </source>
</reference>
<evidence type="ECO:0000313" key="5">
    <source>
        <dbReference type="Proteomes" id="UP001241110"/>
    </source>
</evidence>
<dbReference type="SMART" id="SM00028">
    <property type="entry name" value="TPR"/>
    <property type="match status" value="4"/>
</dbReference>
<keyword evidence="1" id="KW-0677">Repeat</keyword>
<dbReference type="InterPro" id="IPR011990">
    <property type="entry name" value="TPR-like_helical_dom_sf"/>
</dbReference>
<dbReference type="PROSITE" id="PS50005">
    <property type="entry name" value="TPR"/>
    <property type="match status" value="2"/>
</dbReference>
<feature type="repeat" description="TPR" evidence="3">
    <location>
        <begin position="166"/>
        <end position="199"/>
    </location>
</feature>
<evidence type="ECO:0000256" key="1">
    <source>
        <dbReference type="ARBA" id="ARBA00022737"/>
    </source>
</evidence>
<name>A0AAE3U9H4_9BACT</name>
<dbReference type="PANTHER" id="PTHR44943:SF4">
    <property type="entry name" value="TPR REPEAT-CONTAINING PROTEIN MJ0798"/>
    <property type="match status" value="1"/>
</dbReference>
<proteinExistence type="predicted"/>
<dbReference type="AlphaFoldDB" id="A0AAE3U9H4"/>
<organism evidence="4 5">
    <name type="scientific">Xanthocytophaga flava</name>
    <dbReference type="NCBI Taxonomy" id="3048013"/>
    <lineage>
        <taxon>Bacteria</taxon>
        <taxon>Pseudomonadati</taxon>
        <taxon>Bacteroidota</taxon>
        <taxon>Cytophagia</taxon>
        <taxon>Cytophagales</taxon>
        <taxon>Rhodocytophagaceae</taxon>
        <taxon>Xanthocytophaga</taxon>
    </lineage>
</organism>
<dbReference type="InterPro" id="IPR051685">
    <property type="entry name" value="Ycf3/AcsC/BcsC/TPR_MFPF"/>
</dbReference>
<evidence type="ECO:0000256" key="2">
    <source>
        <dbReference type="ARBA" id="ARBA00022803"/>
    </source>
</evidence>
<gene>
    <name evidence="4" type="ORF">QNI16_24475</name>
</gene>
<dbReference type="EMBL" id="JASJOS010000012">
    <property type="protein sequence ID" value="MDJ1483677.1"/>
    <property type="molecule type" value="Genomic_DNA"/>
</dbReference>
<dbReference type="Gene3D" id="1.25.40.10">
    <property type="entry name" value="Tetratricopeptide repeat domain"/>
    <property type="match status" value="1"/>
</dbReference>
<accession>A0AAE3U9H4</accession>
<dbReference type="PANTHER" id="PTHR44943">
    <property type="entry name" value="CELLULOSE SYNTHASE OPERON PROTEIN C"/>
    <property type="match status" value="1"/>
</dbReference>
<sequence>MLSESLSTEEAKAKNRNIAYGKASSFSSYEKHQAYYMKHICILFLSVLSIFSLKAQNPQKASQFLKEGIALHDEGRYEEAIQKYDAALTEEPDNYTALYEKAFSLSSLNRSKEAIEIAKKLIKICQNESTLQLTYVLYGNTLDQLDKGKEAIKIYDQGIKRFPDHYLLYFNKGISLAQQEKQEEALENFQKAIVLEPNHPGSHNMIGRILLRANKVPALLALMRMLVLEPESKRSAQNWQILQEILMPASTDKREITITVDALKNLSSDKPKENDFFAEELILSSMGGEVKAEEKELTGLDKLNFQLGTFFSMLGSNQDKKTGFYWQYYVPYFAEMQNKSMVTTFMYIIQASNPSKEVQDWLGSHGKEIEDFYLWNKNYTWPALK</sequence>
<keyword evidence="2 3" id="KW-0802">TPR repeat</keyword>
<dbReference type="RefSeq" id="WP_313983895.1">
    <property type="nucleotide sequence ID" value="NZ_JASJOS010000012.1"/>
</dbReference>
<comment type="caution">
    <text evidence="4">The sequence shown here is derived from an EMBL/GenBank/DDBJ whole genome shotgun (WGS) entry which is preliminary data.</text>
</comment>
<dbReference type="Pfam" id="PF14559">
    <property type="entry name" value="TPR_19"/>
    <property type="match status" value="1"/>
</dbReference>